<dbReference type="PANTHER" id="PTHR42760">
    <property type="entry name" value="SHORT-CHAIN DEHYDROGENASES/REDUCTASES FAMILY MEMBER"/>
    <property type="match status" value="1"/>
</dbReference>
<dbReference type="InterPro" id="IPR036291">
    <property type="entry name" value="NAD(P)-bd_dom_sf"/>
</dbReference>
<proteinExistence type="inferred from homology"/>
<sequence>MEAKMLEGKTAIITGASYGMGQTMAELFAEEGANVVLTARGQEKLDESVKKIREKGGNAVGVVADVCSTEDTRRVIDTALKEFGDLDILINNAGIGEQKMIDETDDDWMRFVMDTNLGGPMRYIREALKVFLPKDDGVIINISSVNGTRPFCGAAYTSTKGALNTLTKNVAMRLVDTNIRCNAVAPGATVTPAHLANKAGEQPGGAKMLEYSGHYVYFPGPECDPMDQAYACLYLASKMGKAVRGQVIQVCNGAFL</sequence>
<dbReference type="PRINTS" id="PR00081">
    <property type="entry name" value="GDHRDH"/>
</dbReference>
<keyword evidence="2" id="KW-0560">Oxidoreductase</keyword>
<dbReference type="PANTHER" id="PTHR42760:SF133">
    <property type="entry name" value="3-OXOACYL-[ACYL-CARRIER-PROTEIN] REDUCTASE"/>
    <property type="match status" value="1"/>
</dbReference>
<evidence type="ECO:0000313" key="5">
    <source>
        <dbReference type="Proteomes" id="UP001198151"/>
    </source>
</evidence>
<reference evidence="4 5" key="1">
    <citation type="submission" date="2021-10" db="EMBL/GenBank/DDBJ databases">
        <title>Anaerobic single-cell dispensing facilitates the cultivation of human gut bacteria.</title>
        <authorList>
            <person name="Afrizal A."/>
        </authorList>
    </citation>
    <scope>NUCLEOTIDE SEQUENCE [LARGE SCALE GENOMIC DNA]</scope>
    <source>
        <strain evidence="4 5">CLA-AA-H200</strain>
    </source>
</reference>
<dbReference type="Pfam" id="PF00106">
    <property type="entry name" value="adh_short"/>
    <property type="match status" value="1"/>
</dbReference>
<protein>
    <submittedName>
        <fullName evidence="4">SDR family oxidoreductase</fullName>
    </submittedName>
</protein>
<accession>A0ABS8FWB1</accession>
<dbReference type="SUPFAM" id="SSF51735">
    <property type="entry name" value="NAD(P)-binding Rossmann-fold domains"/>
    <property type="match status" value="1"/>
</dbReference>
<dbReference type="InterPro" id="IPR020904">
    <property type="entry name" value="Sc_DH/Rdtase_CS"/>
</dbReference>
<dbReference type="InterPro" id="IPR002347">
    <property type="entry name" value="SDR_fam"/>
</dbReference>
<dbReference type="EMBL" id="JAJEQX010000011">
    <property type="protein sequence ID" value="MCC2254266.1"/>
    <property type="molecule type" value="Genomic_DNA"/>
</dbReference>
<dbReference type="CDD" id="cd05233">
    <property type="entry name" value="SDR_c"/>
    <property type="match status" value="1"/>
</dbReference>
<dbReference type="Proteomes" id="UP001198151">
    <property type="component" value="Unassembled WGS sequence"/>
</dbReference>
<organism evidence="4 5">
    <name type="scientific">Ruminococcus turbiniformis</name>
    <dbReference type="NCBI Taxonomy" id="2881258"/>
    <lineage>
        <taxon>Bacteria</taxon>
        <taxon>Bacillati</taxon>
        <taxon>Bacillota</taxon>
        <taxon>Clostridia</taxon>
        <taxon>Eubacteriales</taxon>
        <taxon>Oscillospiraceae</taxon>
        <taxon>Ruminococcus</taxon>
    </lineage>
</organism>
<evidence type="ECO:0000256" key="3">
    <source>
        <dbReference type="RuleBase" id="RU000363"/>
    </source>
</evidence>
<gene>
    <name evidence="4" type="ORF">LKD70_07465</name>
</gene>
<keyword evidence="5" id="KW-1185">Reference proteome</keyword>
<dbReference type="RefSeq" id="WP_227707404.1">
    <property type="nucleotide sequence ID" value="NZ_JAJEQX010000011.1"/>
</dbReference>
<dbReference type="PRINTS" id="PR00080">
    <property type="entry name" value="SDRFAMILY"/>
</dbReference>
<evidence type="ECO:0000313" key="4">
    <source>
        <dbReference type="EMBL" id="MCC2254266.1"/>
    </source>
</evidence>
<evidence type="ECO:0000256" key="1">
    <source>
        <dbReference type="ARBA" id="ARBA00006484"/>
    </source>
</evidence>
<comment type="caution">
    <text evidence="4">The sequence shown here is derived from an EMBL/GenBank/DDBJ whole genome shotgun (WGS) entry which is preliminary data.</text>
</comment>
<evidence type="ECO:0000256" key="2">
    <source>
        <dbReference type="ARBA" id="ARBA00023002"/>
    </source>
</evidence>
<dbReference type="Gene3D" id="3.40.50.720">
    <property type="entry name" value="NAD(P)-binding Rossmann-like Domain"/>
    <property type="match status" value="1"/>
</dbReference>
<name>A0ABS8FWB1_9FIRM</name>
<dbReference type="PROSITE" id="PS00061">
    <property type="entry name" value="ADH_SHORT"/>
    <property type="match status" value="1"/>
</dbReference>
<comment type="similarity">
    <text evidence="1 3">Belongs to the short-chain dehydrogenases/reductases (SDR) family.</text>
</comment>